<evidence type="ECO:0000256" key="1">
    <source>
        <dbReference type="SAM" id="MobiDB-lite"/>
    </source>
</evidence>
<reference evidence="2" key="1">
    <citation type="submission" date="2021-06" db="EMBL/GenBank/DDBJ databases">
        <title>Genome Sequence of Mortierella hyaline Strain SCG-10, a Cold-Adapted, Nitrate-Reducing Fungus Isolated from Soil in Minnesota, USA.</title>
        <authorList>
            <person name="Aldossari N."/>
        </authorList>
    </citation>
    <scope>NUCLEOTIDE SEQUENCE</scope>
    <source>
        <strain evidence="2">SCG-10</strain>
    </source>
</reference>
<feature type="region of interest" description="Disordered" evidence="1">
    <location>
        <begin position="318"/>
        <end position="344"/>
    </location>
</feature>
<feature type="region of interest" description="Disordered" evidence="1">
    <location>
        <begin position="377"/>
        <end position="438"/>
    </location>
</feature>
<organism evidence="2 3">
    <name type="scientific">Linnemannia hyalina</name>
    <dbReference type="NCBI Taxonomy" id="64524"/>
    <lineage>
        <taxon>Eukaryota</taxon>
        <taxon>Fungi</taxon>
        <taxon>Fungi incertae sedis</taxon>
        <taxon>Mucoromycota</taxon>
        <taxon>Mortierellomycotina</taxon>
        <taxon>Mortierellomycetes</taxon>
        <taxon>Mortierellales</taxon>
        <taxon>Mortierellaceae</taxon>
        <taxon>Linnemannia</taxon>
    </lineage>
</organism>
<accession>A0A9P7XNU2</accession>
<feature type="compositionally biased region" description="Low complexity" evidence="1">
    <location>
        <begin position="469"/>
        <end position="483"/>
    </location>
</feature>
<protein>
    <submittedName>
        <fullName evidence="2">Uncharacterized protein</fullName>
    </submittedName>
</protein>
<comment type="caution">
    <text evidence="2">The sequence shown here is derived from an EMBL/GenBank/DDBJ whole genome shotgun (WGS) entry which is preliminary data.</text>
</comment>
<feature type="compositionally biased region" description="Low complexity" evidence="1">
    <location>
        <begin position="377"/>
        <end position="387"/>
    </location>
</feature>
<proteinExistence type="predicted"/>
<feature type="compositionally biased region" description="Basic and acidic residues" evidence="1">
    <location>
        <begin position="513"/>
        <end position="534"/>
    </location>
</feature>
<feature type="region of interest" description="Disordered" evidence="1">
    <location>
        <begin position="1"/>
        <end position="38"/>
    </location>
</feature>
<evidence type="ECO:0000313" key="3">
    <source>
        <dbReference type="Proteomes" id="UP000707451"/>
    </source>
</evidence>
<dbReference type="Proteomes" id="UP000707451">
    <property type="component" value="Unassembled WGS sequence"/>
</dbReference>
<gene>
    <name evidence="2" type="ORF">KI688_003651</name>
</gene>
<name>A0A9P7XNU2_9FUNG</name>
<keyword evidence="3" id="KW-1185">Reference proteome</keyword>
<evidence type="ECO:0000313" key="2">
    <source>
        <dbReference type="EMBL" id="KAG9064461.1"/>
    </source>
</evidence>
<feature type="region of interest" description="Disordered" evidence="1">
    <location>
        <begin position="463"/>
        <end position="539"/>
    </location>
</feature>
<dbReference type="AlphaFoldDB" id="A0A9P7XNU2"/>
<dbReference type="EMBL" id="JAHRHY010000014">
    <property type="protein sequence ID" value="KAG9064461.1"/>
    <property type="molecule type" value="Genomic_DNA"/>
</dbReference>
<feature type="compositionally biased region" description="Acidic residues" evidence="1">
    <location>
        <begin position="404"/>
        <end position="417"/>
    </location>
</feature>
<sequence length="553" mass="61009">MAFRDGLRLRPSGSLRSTGHSQEDATDPFSTPHSSNDGIPYESDVELMDETSFTFDNPDLADVEYGHSVRVTGPFPINDHDGNDKQEITVSTGIMTCIRSLECPTSWHGEKLGEPNLFYLKQDDQGFYQTDLLDTTTMLVGFAIHQTIDFYLNGPFNVYRHDSTKSIEALETTVGIGKGKVDSLLNDMPESVVLVRCDLPFSEYLGSRAIGRHVVVEYFRYPRKPLWKHRVRSALVQDSGPWNGSLAGEKYETFPDESPVEKNDVAFTNESPALVEDEAFFDGSFLHIPLWNDYDAQLLQATTTPSFDALRLRTEVSSPPFDDSMDFDTQAPPTLDGSRHTTPVQPGDLAHPPGACRTLDQIQSFVNPADLTIALTPSSSLDTTDTSYPDDDGDLSSESMVSEGDNDPLTDSMDTDDNGYPATEFMDSDTDEDGDNRSLPNVTKAFYLERAEVHYGVYPETESIASETSNNNGSSSSSAGPSSQDNQPPVLDRNTCKSATNLKGVRITKAKSKPAETNKPRPARKAETKRRQASDEEMEVQVVPTGVYKEAIL</sequence>
<feature type="compositionally biased region" description="Polar residues" evidence="1">
    <location>
        <begin position="28"/>
        <end position="37"/>
    </location>
</feature>